<dbReference type="Gene3D" id="3.60.130.10">
    <property type="entry name" value="Clavaminate synthase-like"/>
    <property type="match status" value="1"/>
</dbReference>
<dbReference type="OrthoDB" id="753054at2"/>
<keyword evidence="2" id="KW-0560">Oxidoreductase</keyword>
<comment type="cofactor">
    <cofactor evidence="1">
        <name>Fe(2+)</name>
        <dbReference type="ChEBI" id="CHEBI:29033"/>
    </cofactor>
</comment>
<dbReference type="PATRIC" id="fig|1459.3.peg.4346"/>
<dbReference type="PANTHER" id="PTHR10696:SF56">
    <property type="entry name" value="TAUD_TFDA-LIKE DOMAIN-CONTAINING PROTEIN"/>
    <property type="match status" value="1"/>
</dbReference>
<accession>A0A0M0GFW7</accession>
<proteinExistence type="predicted"/>
<dbReference type="EMBL" id="LGUF01000007">
    <property type="protein sequence ID" value="KON88810.1"/>
    <property type="molecule type" value="Genomic_DNA"/>
</dbReference>
<dbReference type="InterPro" id="IPR042098">
    <property type="entry name" value="TauD-like_sf"/>
</dbReference>
<dbReference type="GO" id="GO:0017000">
    <property type="term" value="P:antibiotic biosynthetic process"/>
    <property type="evidence" value="ECO:0007669"/>
    <property type="project" value="UniProtKB-KW"/>
</dbReference>
<organism evidence="5 6">
    <name type="scientific">Sporosarcina globispora</name>
    <name type="common">Bacillus globisporus</name>
    <dbReference type="NCBI Taxonomy" id="1459"/>
    <lineage>
        <taxon>Bacteria</taxon>
        <taxon>Bacillati</taxon>
        <taxon>Bacillota</taxon>
        <taxon>Bacilli</taxon>
        <taxon>Bacillales</taxon>
        <taxon>Caryophanaceae</taxon>
        <taxon>Sporosarcina</taxon>
    </lineage>
</organism>
<evidence type="ECO:0000313" key="6">
    <source>
        <dbReference type="Proteomes" id="UP000037109"/>
    </source>
</evidence>
<dbReference type="STRING" id="1459.AF332_19725"/>
<protein>
    <recommendedName>
        <fullName evidence="4">TauD/TfdA-like domain-containing protein</fullName>
    </recommendedName>
</protein>
<dbReference type="InterPro" id="IPR003819">
    <property type="entry name" value="TauD/TfdA-like"/>
</dbReference>
<gene>
    <name evidence="5" type="ORF">AF332_19725</name>
</gene>
<keyword evidence="3" id="KW-0045">Antibiotic biosynthesis</keyword>
<evidence type="ECO:0000256" key="2">
    <source>
        <dbReference type="ARBA" id="ARBA00023002"/>
    </source>
</evidence>
<dbReference type="Proteomes" id="UP000037109">
    <property type="component" value="Unassembled WGS sequence"/>
</dbReference>
<evidence type="ECO:0000256" key="1">
    <source>
        <dbReference type="ARBA" id="ARBA00001954"/>
    </source>
</evidence>
<dbReference type="RefSeq" id="WP_053436191.1">
    <property type="nucleotide sequence ID" value="NZ_LGUF01000007.1"/>
</dbReference>
<dbReference type="PANTHER" id="PTHR10696">
    <property type="entry name" value="GAMMA-BUTYROBETAINE HYDROXYLASE-RELATED"/>
    <property type="match status" value="1"/>
</dbReference>
<dbReference type="Pfam" id="PF02668">
    <property type="entry name" value="TauD"/>
    <property type="match status" value="1"/>
</dbReference>
<evidence type="ECO:0000259" key="4">
    <source>
        <dbReference type="Pfam" id="PF02668"/>
    </source>
</evidence>
<dbReference type="InterPro" id="IPR050411">
    <property type="entry name" value="AlphaKG_dependent_hydroxylases"/>
</dbReference>
<dbReference type="SUPFAM" id="SSF51197">
    <property type="entry name" value="Clavaminate synthase-like"/>
    <property type="match status" value="1"/>
</dbReference>
<name>A0A0M0GFW7_SPOGL</name>
<feature type="domain" description="TauD/TfdA-like" evidence="4">
    <location>
        <begin position="54"/>
        <end position="308"/>
    </location>
</feature>
<dbReference type="GO" id="GO:0016491">
    <property type="term" value="F:oxidoreductase activity"/>
    <property type="evidence" value="ECO:0007669"/>
    <property type="project" value="UniProtKB-KW"/>
</dbReference>
<comment type="caution">
    <text evidence="5">The sequence shown here is derived from an EMBL/GenBank/DDBJ whole genome shotgun (WGS) entry which is preliminary data.</text>
</comment>
<keyword evidence="6" id="KW-1185">Reference proteome</keyword>
<evidence type="ECO:0000313" key="5">
    <source>
        <dbReference type="EMBL" id="KON88810.1"/>
    </source>
</evidence>
<evidence type="ECO:0000256" key="3">
    <source>
        <dbReference type="ARBA" id="ARBA00023194"/>
    </source>
</evidence>
<reference evidence="6" key="1">
    <citation type="submission" date="2015-07" db="EMBL/GenBank/DDBJ databases">
        <title>Fjat-10036 dsm4.</title>
        <authorList>
            <person name="Liu B."/>
            <person name="Wang J."/>
            <person name="Zhu Y."/>
            <person name="Liu G."/>
            <person name="Chen Q."/>
            <person name="Chen Z."/>
            <person name="Lan J."/>
            <person name="Che J."/>
            <person name="Ge C."/>
            <person name="Shi H."/>
            <person name="Pan Z."/>
            <person name="Liu X."/>
        </authorList>
    </citation>
    <scope>NUCLEOTIDE SEQUENCE [LARGE SCALE GENOMIC DNA]</scope>
    <source>
        <strain evidence="6">DSM 4</strain>
    </source>
</reference>
<sequence>MPYVLNEKIQGPSAWRGMDLAKDDSWIYHLSRKTLADLEKALVHIQQKGLKAPDFTKADFPIPNLADEIAYFIDELENGKGFLLIRGLPMEKYTVEEASIIYWGIGLHLGNPITQDAKGTLLGNIKDRGFDFKDNSKVRGYQTNVHLDYHTDLADVVGLLCLCKAKSGGLSSIASAIAVYNEILEKHPEYLETLYRPFFHDLRGEEAPGQSPIFTSPIFSYYDGKLSCRYLRQYVESAQTKTGVSLSKKEMEVFNFIDSLTHDKNMHIDMMMEPGDMQFVNNYTIFHSRTTFEDYEEDERKRHLLRLWLNMPNGRKIAPDFEVCREGMAVNNK</sequence>
<dbReference type="AlphaFoldDB" id="A0A0M0GFW7"/>